<evidence type="ECO:0000313" key="3">
    <source>
        <dbReference type="Proteomes" id="UP001329825"/>
    </source>
</evidence>
<keyword evidence="3" id="KW-1185">Reference proteome</keyword>
<feature type="compositionally biased region" description="Polar residues" evidence="1">
    <location>
        <begin position="80"/>
        <end position="99"/>
    </location>
</feature>
<sequence length="471" mass="52444">MSGPRKYQPPHTRIRVKNCSHENLQRPTSASSSTYNLNSTTSDKAQDETTKSTRRSEAYTDTAYGRLQDDVRNQAGPSIRHSQFNKSPNSSISSNQTGYNPPPSRRNWSKNSLDKSALSSPADDIKPMRSGAGGKVDIGEMELLQSVSRSGGDGKDGDALKDWDMQEKYRVFINEKIGRHYSSFSTPRHTAPAVTAKDELESLGSIVLLFRKLREGVVASSRIDAFAVEVFESSAQFSILANNKPQLISSLSGLVPGLYQALDSHRDGKGKSNIRIATKDEDVAADRVRNMNNEGRSSEDRRKEFARLFLLYQLINLGEKAFWSSYLALTHPRKKNLRRPLDETGLENGSTHPCQNGTSATSSGPPSMSPKPFINPCDLSLVISIARSVSPHALDSVKYFSLRKGATTYEKAILSWEEDKIRERAWDILRKAYITTRHEWAGSFLGIIEEDVGDWVRGKGMKVEEGIIKLR</sequence>
<feature type="compositionally biased region" description="Basic and acidic residues" evidence="1">
    <location>
        <begin position="44"/>
        <end position="58"/>
    </location>
</feature>
<reference evidence="2 3" key="1">
    <citation type="submission" date="2024-01" db="EMBL/GenBank/DDBJ databases">
        <title>Comparative genomics of Cryptococcus and Kwoniella reveals pathogenesis evolution and contrasting modes of karyotype evolution via chromosome fusion or intercentromeric recombination.</title>
        <authorList>
            <person name="Coelho M.A."/>
            <person name="David-Palma M."/>
            <person name="Shea T."/>
            <person name="Bowers K."/>
            <person name="McGinley-Smith S."/>
            <person name="Mohammad A.W."/>
            <person name="Gnirke A."/>
            <person name="Yurkov A.M."/>
            <person name="Nowrousian M."/>
            <person name="Sun S."/>
            <person name="Cuomo C.A."/>
            <person name="Heitman J."/>
        </authorList>
    </citation>
    <scope>NUCLEOTIDE SEQUENCE [LARGE SCALE GENOMIC DNA]</scope>
    <source>
        <strain evidence="2">CBS 11374</strain>
    </source>
</reference>
<evidence type="ECO:0000313" key="2">
    <source>
        <dbReference type="EMBL" id="WRT65807.1"/>
    </source>
</evidence>
<dbReference type="GeneID" id="87954887"/>
<name>A0ABZ1CWS9_9TREE</name>
<accession>A0ABZ1CWS9</accession>
<proteinExistence type="predicted"/>
<feature type="compositionally biased region" description="Polar residues" evidence="1">
    <location>
        <begin position="347"/>
        <end position="366"/>
    </location>
</feature>
<organism evidence="2 3">
    <name type="scientific">Kwoniella shivajii</name>
    <dbReference type="NCBI Taxonomy" id="564305"/>
    <lineage>
        <taxon>Eukaryota</taxon>
        <taxon>Fungi</taxon>
        <taxon>Dikarya</taxon>
        <taxon>Basidiomycota</taxon>
        <taxon>Agaricomycotina</taxon>
        <taxon>Tremellomycetes</taxon>
        <taxon>Tremellales</taxon>
        <taxon>Cryptococcaceae</taxon>
        <taxon>Kwoniella</taxon>
    </lineage>
</organism>
<feature type="region of interest" description="Disordered" evidence="1">
    <location>
        <begin position="338"/>
        <end position="369"/>
    </location>
</feature>
<dbReference type="EMBL" id="CP141883">
    <property type="protein sequence ID" value="WRT65807.1"/>
    <property type="molecule type" value="Genomic_DNA"/>
</dbReference>
<protein>
    <submittedName>
        <fullName evidence="2">Uncharacterized protein</fullName>
    </submittedName>
</protein>
<feature type="compositionally biased region" description="Low complexity" evidence="1">
    <location>
        <begin position="28"/>
        <end position="42"/>
    </location>
</feature>
<dbReference type="Proteomes" id="UP001329825">
    <property type="component" value="Chromosome 3"/>
</dbReference>
<evidence type="ECO:0000256" key="1">
    <source>
        <dbReference type="SAM" id="MobiDB-lite"/>
    </source>
</evidence>
<feature type="region of interest" description="Disordered" evidence="1">
    <location>
        <begin position="1"/>
        <end position="139"/>
    </location>
</feature>
<dbReference type="PANTHER" id="PTHR39398:SF1">
    <property type="entry name" value="CSN8_PSMD8_EIF3K DOMAIN-CONTAINING PROTEIN"/>
    <property type="match status" value="1"/>
</dbReference>
<dbReference type="PANTHER" id="PTHR39398">
    <property type="entry name" value="YALI0F14311P"/>
    <property type="match status" value="1"/>
</dbReference>
<gene>
    <name evidence="2" type="ORF">IL334_002756</name>
</gene>
<dbReference type="RefSeq" id="XP_062790547.1">
    <property type="nucleotide sequence ID" value="XM_062934496.1"/>
</dbReference>